<dbReference type="Gene3D" id="3.40.50.720">
    <property type="entry name" value="NAD(P)-binding Rossmann-like Domain"/>
    <property type="match status" value="1"/>
</dbReference>
<dbReference type="GO" id="GO:0061503">
    <property type="term" value="F:tRNA threonylcarbamoyladenosine dehydratase"/>
    <property type="evidence" value="ECO:0007669"/>
    <property type="project" value="TreeGrafter"/>
</dbReference>
<dbReference type="GO" id="GO:0008641">
    <property type="term" value="F:ubiquitin-like modifier activating enzyme activity"/>
    <property type="evidence" value="ECO:0007669"/>
    <property type="project" value="InterPro"/>
</dbReference>
<dbReference type="EMBL" id="JAFBRM010000002">
    <property type="protein sequence ID" value="MBM1713634.1"/>
    <property type="molecule type" value="Genomic_DNA"/>
</dbReference>
<proteinExistence type="predicted"/>
<protein>
    <submittedName>
        <fullName evidence="2">ThiF family adenylyltransferase</fullName>
    </submittedName>
</protein>
<keyword evidence="2" id="KW-0808">Transferase</keyword>
<dbReference type="RefSeq" id="WP_203241985.1">
    <property type="nucleotide sequence ID" value="NZ_JAFBRH010000002.1"/>
</dbReference>
<dbReference type="Proteomes" id="UP000732193">
    <property type="component" value="Unassembled WGS sequence"/>
</dbReference>
<feature type="domain" description="THIF-type NAD/FAD binding fold" evidence="1">
    <location>
        <begin position="171"/>
        <end position="309"/>
    </location>
</feature>
<dbReference type="GO" id="GO:0016779">
    <property type="term" value="F:nucleotidyltransferase activity"/>
    <property type="evidence" value="ECO:0007669"/>
    <property type="project" value="UniProtKB-KW"/>
</dbReference>
<evidence type="ECO:0000259" key="1">
    <source>
        <dbReference type="Pfam" id="PF00899"/>
    </source>
</evidence>
<dbReference type="Pfam" id="PF00899">
    <property type="entry name" value="ThiF"/>
    <property type="match status" value="1"/>
</dbReference>
<dbReference type="InterPro" id="IPR035985">
    <property type="entry name" value="Ubiquitin-activating_enz"/>
</dbReference>
<accession>A0AAE2VYA0</accession>
<evidence type="ECO:0000313" key="2">
    <source>
        <dbReference type="EMBL" id="MBM1713634.1"/>
    </source>
</evidence>
<dbReference type="GO" id="GO:0061504">
    <property type="term" value="P:cyclic threonylcarbamoyladenosine biosynthetic process"/>
    <property type="evidence" value="ECO:0007669"/>
    <property type="project" value="TreeGrafter"/>
</dbReference>
<keyword evidence="3" id="KW-1185">Reference proteome</keyword>
<comment type="caution">
    <text evidence="2">The sequence shown here is derived from an EMBL/GenBank/DDBJ whole genome shotgun (WGS) entry which is preliminary data.</text>
</comment>
<reference evidence="2 3" key="1">
    <citation type="submission" date="2021-01" db="EMBL/GenBank/DDBJ databases">
        <title>Diatom-associated Roseobacters Show Island Model of Population Structure.</title>
        <authorList>
            <person name="Qu L."/>
            <person name="Feng X."/>
            <person name="Chen Y."/>
            <person name="Li L."/>
            <person name="Wang X."/>
            <person name="Hu Z."/>
            <person name="Wang H."/>
            <person name="Luo H."/>
        </authorList>
    </citation>
    <scope>NUCLEOTIDE SEQUENCE [LARGE SCALE GENOMIC DNA]</scope>
    <source>
        <strain evidence="2 3">TR60-84</strain>
    </source>
</reference>
<keyword evidence="2" id="KW-0548">Nucleotidyltransferase</keyword>
<dbReference type="PANTHER" id="PTHR43267">
    <property type="entry name" value="TRNA THREONYLCARBAMOYLADENOSINE DEHYDRATASE"/>
    <property type="match status" value="1"/>
</dbReference>
<gene>
    <name evidence="2" type="ORF">JQV55_08675</name>
</gene>
<dbReference type="InterPro" id="IPR000594">
    <property type="entry name" value="ThiF_NAD_FAD-bd"/>
</dbReference>
<sequence length="463" mass="49712">MTGSLALTETQHSELKTLLFPGDGFESAAILLCRFTGPAKERLIVSGIMNVPDELCATRTPKFIGWPGQCIEDAIDRAEQHADAIVLIHSHPGGMLAFSKVDDDSDTSTMPALFSAIEAEGFHHGSAIMVPDGTMIARLYRSNGDVRTINLITRVGHNISGIGKLSSKTVMPFGAAMTKGFSAQTACVIGVSGTGTLVAELLARKGVGHLILIDFDTMEHKNLNRIINSTKADAEANRAKVEMMAAAIKQYAPNTRVTIINASIEERNAIIAASAADILFSCVDSMTGRSIAELICQSCVIPLVDLGVTIPTRTDATGHVHVADVCGRIDYVRPDGPSLTDRMVVTPEGLRREYLLQHAPDAAQKEIEAGYIKGVHEEAPSVMALNMRAAGDAVMEWIARQFDYRHDGNWPYARTVFSLAGGEVDFDNDASFPTSDQPDFARGLVEPLLGLPALAKNNLKDAA</sequence>
<dbReference type="SUPFAM" id="SSF69572">
    <property type="entry name" value="Activating enzymes of the ubiquitin-like proteins"/>
    <property type="match status" value="1"/>
</dbReference>
<name>A0AAE2VYA0_9RHOB</name>
<dbReference type="InterPro" id="IPR045886">
    <property type="entry name" value="ThiF/MoeB/HesA"/>
</dbReference>
<organism evidence="2 3">
    <name type="scientific">Sulfitobacter geojensis</name>
    <dbReference type="NCBI Taxonomy" id="1342299"/>
    <lineage>
        <taxon>Bacteria</taxon>
        <taxon>Pseudomonadati</taxon>
        <taxon>Pseudomonadota</taxon>
        <taxon>Alphaproteobacteria</taxon>
        <taxon>Rhodobacterales</taxon>
        <taxon>Roseobacteraceae</taxon>
        <taxon>Sulfitobacter</taxon>
    </lineage>
</organism>
<evidence type="ECO:0000313" key="3">
    <source>
        <dbReference type="Proteomes" id="UP000732193"/>
    </source>
</evidence>
<dbReference type="AlphaFoldDB" id="A0AAE2VYA0"/>
<dbReference type="PANTHER" id="PTHR43267:SF1">
    <property type="entry name" value="TRNA THREONYLCARBAMOYLADENOSINE DEHYDRATASE"/>
    <property type="match status" value="1"/>
</dbReference>